<dbReference type="GO" id="GO:0003677">
    <property type="term" value="F:DNA binding"/>
    <property type="evidence" value="ECO:0007669"/>
    <property type="project" value="UniProtKB-KW"/>
</dbReference>
<dbReference type="Proteomes" id="UP000270219">
    <property type="component" value="Unassembled WGS sequence"/>
</dbReference>
<comment type="caution">
    <text evidence="6">The sequence shown here is derived from an EMBL/GenBank/DDBJ whole genome shotgun (WGS) entry which is preliminary data.</text>
</comment>
<evidence type="ECO:0000256" key="4">
    <source>
        <dbReference type="ARBA" id="ARBA00023163"/>
    </source>
</evidence>
<organism evidence="6 7">
    <name type="scientific">Oceanobacillus piezotolerans</name>
    <dbReference type="NCBI Taxonomy" id="2448030"/>
    <lineage>
        <taxon>Bacteria</taxon>
        <taxon>Bacillati</taxon>
        <taxon>Bacillota</taxon>
        <taxon>Bacilli</taxon>
        <taxon>Bacillales</taxon>
        <taxon>Bacillaceae</taxon>
        <taxon>Oceanobacillus</taxon>
    </lineage>
</organism>
<dbReference type="Gene3D" id="1.10.10.10">
    <property type="entry name" value="Winged helix-like DNA-binding domain superfamily/Winged helix DNA-binding domain"/>
    <property type="match status" value="1"/>
</dbReference>
<protein>
    <submittedName>
        <fullName evidence="6">LysR family transcriptional regulator</fullName>
    </submittedName>
</protein>
<dbReference type="InterPro" id="IPR036388">
    <property type="entry name" value="WH-like_DNA-bd_sf"/>
</dbReference>
<dbReference type="Gene3D" id="3.40.190.290">
    <property type="match status" value="1"/>
</dbReference>
<dbReference type="PROSITE" id="PS50931">
    <property type="entry name" value="HTH_LYSR"/>
    <property type="match status" value="1"/>
</dbReference>
<keyword evidence="2" id="KW-0805">Transcription regulation</keyword>
<dbReference type="Pfam" id="PF00126">
    <property type="entry name" value="HTH_1"/>
    <property type="match status" value="1"/>
</dbReference>
<dbReference type="PANTHER" id="PTHR30419">
    <property type="entry name" value="HTH-TYPE TRANSCRIPTIONAL REGULATOR YBHD"/>
    <property type="match status" value="1"/>
</dbReference>
<evidence type="ECO:0000259" key="5">
    <source>
        <dbReference type="PROSITE" id="PS50931"/>
    </source>
</evidence>
<keyword evidence="7" id="KW-1185">Reference proteome</keyword>
<keyword evidence="3" id="KW-0238">DNA-binding</keyword>
<feature type="domain" description="HTH lysR-type" evidence="5">
    <location>
        <begin position="1"/>
        <end position="58"/>
    </location>
</feature>
<evidence type="ECO:0000256" key="2">
    <source>
        <dbReference type="ARBA" id="ARBA00023015"/>
    </source>
</evidence>
<dbReference type="AlphaFoldDB" id="A0A498DA60"/>
<evidence type="ECO:0000256" key="3">
    <source>
        <dbReference type="ARBA" id="ARBA00023125"/>
    </source>
</evidence>
<dbReference type="GO" id="GO:0003700">
    <property type="term" value="F:DNA-binding transcription factor activity"/>
    <property type="evidence" value="ECO:0007669"/>
    <property type="project" value="InterPro"/>
</dbReference>
<dbReference type="EMBL" id="RCHR01000004">
    <property type="protein sequence ID" value="RLL43820.1"/>
    <property type="molecule type" value="Genomic_DNA"/>
</dbReference>
<sequence length="289" mass="32185">MSIQRLEILNKVVQLQNITKAATELNLSQSGISYAIKNLEEELDVKLLVRNRSGVKLTKEGESIYRHSLLVTNAYDNLLQEAAALKGVEKGTIHVGTFASVTTNWIPEIITVFKEEFPGITIKIYEGDDYLSLESAVLSGELDCCFSIVSDKSQLDYVPLQKDKLYCIVSNDNPLCKQEVMEISQIENYPLIKPKAGWDSEISNFFSSHNLNPVIAYEVSDDQSILALVQANLGINIRPGLVLKNRTSNITALDLEEDAYRMIALATGSHVSHATEKFISIVTELFQEV</sequence>
<dbReference type="CDD" id="cd05466">
    <property type="entry name" value="PBP2_LTTR_substrate"/>
    <property type="match status" value="1"/>
</dbReference>
<evidence type="ECO:0000256" key="1">
    <source>
        <dbReference type="ARBA" id="ARBA00009437"/>
    </source>
</evidence>
<keyword evidence="4" id="KW-0804">Transcription</keyword>
<dbReference type="OrthoDB" id="63123at2"/>
<accession>A0A498DA60</accession>
<comment type="similarity">
    <text evidence="1">Belongs to the LysR transcriptional regulatory family.</text>
</comment>
<dbReference type="PRINTS" id="PR00039">
    <property type="entry name" value="HTHLYSR"/>
</dbReference>
<dbReference type="SUPFAM" id="SSF53850">
    <property type="entry name" value="Periplasmic binding protein-like II"/>
    <property type="match status" value="1"/>
</dbReference>
<dbReference type="InterPro" id="IPR036390">
    <property type="entry name" value="WH_DNA-bd_sf"/>
</dbReference>
<dbReference type="PANTHER" id="PTHR30419:SF28">
    <property type="entry name" value="HTH-TYPE TRANSCRIPTIONAL REGULATOR BSDA"/>
    <property type="match status" value="1"/>
</dbReference>
<dbReference type="InterPro" id="IPR005119">
    <property type="entry name" value="LysR_subst-bd"/>
</dbReference>
<dbReference type="InterPro" id="IPR000847">
    <property type="entry name" value="LysR_HTH_N"/>
</dbReference>
<gene>
    <name evidence="6" type="ORF">D8M04_12985</name>
</gene>
<dbReference type="Pfam" id="PF03466">
    <property type="entry name" value="LysR_substrate"/>
    <property type="match status" value="1"/>
</dbReference>
<dbReference type="InterPro" id="IPR050950">
    <property type="entry name" value="HTH-type_LysR_regulators"/>
</dbReference>
<dbReference type="FunFam" id="1.10.10.10:FF:000001">
    <property type="entry name" value="LysR family transcriptional regulator"/>
    <property type="match status" value="1"/>
</dbReference>
<proteinExistence type="inferred from homology"/>
<reference evidence="6 7" key="1">
    <citation type="submission" date="2018-10" db="EMBL/GenBank/DDBJ databases">
        <title>Oceanobacillus sp. YLB-02 draft genome.</title>
        <authorList>
            <person name="Yu L."/>
        </authorList>
    </citation>
    <scope>NUCLEOTIDE SEQUENCE [LARGE SCALE GENOMIC DNA]</scope>
    <source>
        <strain evidence="6 7">YLB-02</strain>
    </source>
</reference>
<evidence type="ECO:0000313" key="6">
    <source>
        <dbReference type="EMBL" id="RLL43820.1"/>
    </source>
</evidence>
<evidence type="ECO:0000313" key="7">
    <source>
        <dbReference type="Proteomes" id="UP000270219"/>
    </source>
</evidence>
<dbReference type="GO" id="GO:0005829">
    <property type="term" value="C:cytosol"/>
    <property type="evidence" value="ECO:0007669"/>
    <property type="project" value="TreeGrafter"/>
</dbReference>
<dbReference type="SUPFAM" id="SSF46785">
    <property type="entry name" value="Winged helix' DNA-binding domain"/>
    <property type="match status" value="1"/>
</dbReference>
<dbReference type="RefSeq" id="WP_121523644.1">
    <property type="nucleotide sequence ID" value="NZ_RCHR01000004.1"/>
</dbReference>
<name>A0A498DA60_9BACI</name>